<dbReference type="GO" id="GO:0030422">
    <property type="term" value="P:siRNA processing"/>
    <property type="evidence" value="ECO:0007669"/>
    <property type="project" value="TreeGrafter"/>
</dbReference>
<feature type="compositionally biased region" description="Low complexity" evidence="3">
    <location>
        <begin position="252"/>
        <end position="272"/>
    </location>
</feature>
<feature type="region of interest" description="Disordered" evidence="3">
    <location>
        <begin position="214"/>
        <end position="275"/>
    </location>
</feature>
<dbReference type="EMBL" id="MCGO01000057">
    <property type="protein sequence ID" value="ORY36182.1"/>
    <property type="molecule type" value="Genomic_DNA"/>
</dbReference>
<comment type="caution">
    <text evidence="5">The sequence shown here is derived from an EMBL/GenBank/DDBJ whole genome shotgun (WGS) entry which is preliminary data.</text>
</comment>
<feature type="compositionally biased region" description="Low complexity" evidence="3">
    <location>
        <begin position="217"/>
        <end position="241"/>
    </location>
</feature>
<dbReference type="InterPro" id="IPR014720">
    <property type="entry name" value="dsRBD_dom"/>
</dbReference>
<feature type="compositionally biased region" description="Pro residues" evidence="3">
    <location>
        <begin position="242"/>
        <end position="251"/>
    </location>
</feature>
<dbReference type="InterPro" id="IPR018952">
    <property type="entry name" value="2-5-oligoAdlate_synth_1_dom2/C"/>
</dbReference>
<dbReference type="Gene3D" id="1.10.1410.20">
    <property type="entry name" value="2'-5'-oligoadenylate synthetase 1, domain 2"/>
    <property type="match status" value="1"/>
</dbReference>
<evidence type="ECO:0000313" key="6">
    <source>
        <dbReference type="Proteomes" id="UP000193642"/>
    </source>
</evidence>
<dbReference type="InterPro" id="IPR051247">
    <property type="entry name" value="RLC_Component"/>
</dbReference>
<accession>A0A1Y2BN94</accession>
<name>A0A1Y2BN94_9FUNG</name>
<dbReference type="OrthoDB" id="2159011at2759"/>
<feature type="domain" description="DRBM" evidence="4">
    <location>
        <begin position="2"/>
        <end position="71"/>
    </location>
</feature>
<dbReference type="SUPFAM" id="SSF81631">
    <property type="entry name" value="PAP/OAS1 substrate-binding domain"/>
    <property type="match status" value="1"/>
</dbReference>
<gene>
    <name evidence="5" type="ORF">BCR33DRAFT_722284</name>
</gene>
<dbReference type="AlphaFoldDB" id="A0A1Y2BN94"/>
<dbReference type="GO" id="GO:0016442">
    <property type="term" value="C:RISC complex"/>
    <property type="evidence" value="ECO:0007669"/>
    <property type="project" value="TreeGrafter"/>
</dbReference>
<dbReference type="PANTHER" id="PTHR46205">
    <property type="entry name" value="LOQUACIOUS, ISOFORM B"/>
    <property type="match status" value="1"/>
</dbReference>
<dbReference type="Gene3D" id="3.30.160.20">
    <property type="match status" value="1"/>
</dbReference>
<reference evidence="5 6" key="1">
    <citation type="submission" date="2016-07" db="EMBL/GenBank/DDBJ databases">
        <title>Pervasive Adenine N6-methylation of Active Genes in Fungi.</title>
        <authorList>
            <consortium name="DOE Joint Genome Institute"/>
            <person name="Mondo S.J."/>
            <person name="Dannebaum R.O."/>
            <person name="Kuo R.C."/>
            <person name="Labutti K."/>
            <person name="Haridas S."/>
            <person name="Kuo A."/>
            <person name="Salamov A."/>
            <person name="Ahrendt S.R."/>
            <person name="Lipzen A."/>
            <person name="Sullivan W."/>
            <person name="Andreopoulos W.B."/>
            <person name="Clum A."/>
            <person name="Lindquist E."/>
            <person name="Daum C."/>
            <person name="Ramamoorthy G.K."/>
            <person name="Gryganskyi A."/>
            <person name="Culley D."/>
            <person name="Magnuson J.K."/>
            <person name="James T.Y."/>
            <person name="O'Malley M.A."/>
            <person name="Stajich J.E."/>
            <person name="Spatafora J.W."/>
            <person name="Visel A."/>
            <person name="Grigoriev I.V."/>
        </authorList>
    </citation>
    <scope>NUCLEOTIDE SEQUENCE [LARGE SCALE GENOMIC DNA]</scope>
    <source>
        <strain evidence="5 6">JEL800</strain>
    </source>
</reference>
<dbReference type="GO" id="GO:0005634">
    <property type="term" value="C:nucleus"/>
    <property type="evidence" value="ECO:0007669"/>
    <property type="project" value="TreeGrafter"/>
</dbReference>
<evidence type="ECO:0000256" key="2">
    <source>
        <dbReference type="PROSITE-ProRule" id="PRU00266"/>
    </source>
</evidence>
<dbReference type="PROSITE" id="PS50137">
    <property type="entry name" value="DS_RBD"/>
    <property type="match status" value="1"/>
</dbReference>
<dbReference type="SUPFAM" id="SSF54768">
    <property type="entry name" value="dsRNA-binding domain-like"/>
    <property type="match status" value="3"/>
</dbReference>
<dbReference type="Proteomes" id="UP000193642">
    <property type="component" value="Unassembled WGS sequence"/>
</dbReference>
<protein>
    <recommendedName>
        <fullName evidence="4">DRBM domain-containing protein</fullName>
    </recommendedName>
</protein>
<dbReference type="PANTHER" id="PTHR46205:SF3">
    <property type="entry name" value="LOQUACIOUS, ISOFORM B"/>
    <property type="match status" value="1"/>
</dbReference>
<dbReference type="GO" id="GO:0070578">
    <property type="term" value="C:RISC-loading complex"/>
    <property type="evidence" value="ECO:0007669"/>
    <property type="project" value="TreeGrafter"/>
</dbReference>
<sequence length="904" mass="98040">MDTVSLLQVNAAKLRAAPPVYTTDATRGPPHAPQFSIAVSVAGIKVVGGFGTSKQTAKALAARAALEQLGWIPPSNAVPAPAQPAEQLPPAPLPLPQTQTQLQSQNNTQIPNIDDANRDRERAPSNPANPISMLNTVMDSTATISPTAISQLFELAMAHRVQVTDMYHTTGTGAFVCYFMWGATRQLSTSDPQPKKKDAKAQAAMKALVDLASSGITHPSPSPRTTLLPSFPQPSLSTTSMSPPPPPPSAFPMPSTNDLPQQHQQQPPLAQPTSDPHQSLILFLKSNSFPSLPTFTELSNPSGFQFTVSIDHRVIATSDVFTKKPAAKRHAAELALELIQKEFNEPATTQTCKKQRLASTSASSDAEGVLDVWERDVRRFCEGIAETKEMRKCCLNVVASVCLALSRLGDRVVVSGVFGRGTGVVCEASGGVELVVLRIKTRGIADGVVGASSGGGGGDSGNAEIDRDGVVSKSGGGFEGLVRDALQSVGSIQRVVGCVGKRGVEAWYNGIQSLRIRILEGWTYDGGAVDSSLGQEFGAAGVRLKQIMQETWALTKVKEAVSASPADKTLSWNEMEEWTPTFSELTQLFFRNHAGAAPVARFLKFWVIPLNLESNEYDRLCNILDYVAVWAFDNMDRSVNYDATRHSLLFSIEQAFKLLLGWKTMRVFWTEFYTRSEIHSSRFVASAQPFLLDPTNPYLNLVESVRKETWECVGFHAETTKRKLFDEFSEEGTDFINLAVKPVVKEAIDVEYFGVSYVIVQAKDQFSFTVPDFQIYDPTTTDPAAEPPYPRNPDQDSTMMDVDVSTGGVNDTKAATITALEKIKRLAYAHFLFASFKQFEGVAAGVIQHADVTRMVETCVVGVQGGVRVNGGVGNGKPNDCLVGTILWPVVGKFAVNFRMDVKG</sequence>
<dbReference type="GO" id="GO:0003725">
    <property type="term" value="F:double-stranded RNA binding"/>
    <property type="evidence" value="ECO:0007669"/>
    <property type="project" value="TreeGrafter"/>
</dbReference>
<dbReference type="SMART" id="SM00358">
    <property type="entry name" value="DSRM"/>
    <property type="match status" value="3"/>
</dbReference>
<dbReference type="GO" id="GO:0035197">
    <property type="term" value="F:siRNA binding"/>
    <property type="evidence" value="ECO:0007669"/>
    <property type="project" value="TreeGrafter"/>
</dbReference>
<feature type="region of interest" description="Disordered" evidence="3">
    <location>
        <begin position="76"/>
        <end position="133"/>
    </location>
</feature>
<keyword evidence="6" id="KW-1185">Reference proteome</keyword>
<dbReference type="Pfam" id="PF10421">
    <property type="entry name" value="OAS1_C"/>
    <property type="match status" value="1"/>
</dbReference>
<evidence type="ECO:0000256" key="1">
    <source>
        <dbReference type="ARBA" id="ARBA00022884"/>
    </source>
</evidence>
<evidence type="ECO:0000313" key="5">
    <source>
        <dbReference type="EMBL" id="ORY36182.1"/>
    </source>
</evidence>
<dbReference type="GO" id="GO:0005737">
    <property type="term" value="C:cytoplasm"/>
    <property type="evidence" value="ECO:0007669"/>
    <property type="project" value="TreeGrafter"/>
</dbReference>
<dbReference type="Pfam" id="PF00035">
    <property type="entry name" value="dsrm"/>
    <property type="match status" value="1"/>
</dbReference>
<organism evidence="5 6">
    <name type="scientific">Rhizoclosmatium globosum</name>
    <dbReference type="NCBI Taxonomy" id="329046"/>
    <lineage>
        <taxon>Eukaryota</taxon>
        <taxon>Fungi</taxon>
        <taxon>Fungi incertae sedis</taxon>
        <taxon>Chytridiomycota</taxon>
        <taxon>Chytridiomycota incertae sedis</taxon>
        <taxon>Chytridiomycetes</taxon>
        <taxon>Chytridiales</taxon>
        <taxon>Chytriomycetaceae</taxon>
        <taxon>Rhizoclosmatium</taxon>
    </lineage>
</organism>
<evidence type="ECO:0000259" key="4">
    <source>
        <dbReference type="PROSITE" id="PS50137"/>
    </source>
</evidence>
<keyword evidence="1 2" id="KW-0694">RNA-binding</keyword>
<evidence type="ECO:0000256" key="3">
    <source>
        <dbReference type="SAM" id="MobiDB-lite"/>
    </source>
</evidence>
<dbReference type="GO" id="GO:0070920">
    <property type="term" value="P:regulation of regulatory ncRNA processing"/>
    <property type="evidence" value="ECO:0007669"/>
    <property type="project" value="TreeGrafter"/>
</dbReference>
<proteinExistence type="predicted"/>